<dbReference type="InterPro" id="IPR000792">
    <property type="entry name" value="Tscrpt_reg_LuxR_C"/>
</dbReference>
<dbReference type="InterPro" id="IPR036388">
    <property type="entry name" value="WH-like_DNA-bd_sf"/>
</dbReference>
<evidence type="ECO:0000313" key="7">
    <source>
        <dbReference type="EMBL" id="KAF1085457.1"/>
    </source>
</evidence>
<dbReference type="AlphaFoldDB" id="A0A9D2WPX4"/>
<dbReference type="InterPro" id="IPR014284">
    <property type="entry name" value="RNA_pol_sigma-70_dom"/>
</dbReference>
<keyword evidence="2" id="KW-0805">Transcription regulation</keyword>
<dbReference type="Pfam" id="PF04542">
    <property type="entry name" value="Sigma70_r2"/>
    <property type="match status" value="1"/>
</dbReference>
<evidence type="ECO:0000259" key="6">
    <source>
        <dbReference type="PROSITE" id="PS00622"/>
    </source>
</evidence>
<evidence type="ECO:0000256" key="5">
    <source>
        <dbReference type="ARBA" id="ARBA00023163"/>
    </source>
</evidence>
<organism evidence="7 8">
    <name type="scientific">Sporotomaculum syntrophicum</name>
    <dbReference type="NCBI Taxonomy" id="182264"/>
    <lineage>
        <taxon>Bacteria</taxon>
        <taxon>Bacillati</taxon>
        <taxon>Bacillota</taxon>
        <taxon>Clostridia</taxon>
        <taxon>Eubacteriales</taxon>
        <taxon>Desulfallaceae</taxon>
        <taxon>Sporotomaculum</taxon>
    </lineage>
</organism>
<dbReference type="NCBIfam" id="TIGR02937">
    <property type="entry name" value="sigma70-ECF"/>
    <property type="match status" value="1"/>
</dbReference>
<dbReference type="Gene3D" id="1.10.1740.10">
    <property type="match status" value="1"/>
</dbReference>
<dbReference type="GO" id="GO:0016987">
    <property type="term" value="F:sigma factor activity"/>
    <property type="evidence" value="ECO:0007669"/>
    <property type="project" value="UniProtKB-KW"/>
</dbReference>
<comment type="similarity">
    <text evidence="1">Belongs to the sigma-70 factor family. ECF subfamily.</text>
</comment>
<dbReference type="Pfam" id="PF08281">
    <property type="entry name" value="Sigma70_r4_2"/>
    <property type="match status" value="1"/>
</dbReference>
<keyword evidence="4" id="KW-0238">DNA-binding</keyword>
<keyword evidence="3" id="KW-0731">Sigma factor</keyword>
<dbReference type="PROSITE" id="PS00622">
    <property type="entry name" value="HTH_LUXR_1"/>
    <property type="match status" value="1"/>
</dbReference>
<evidence type="ECO:0000256" key="4">
    <source>
        <dbReference type="ARBA" id="ARBA00023125"/>
    </source>
</evidence>
<dbReference type="InterPro" id="IPR013249">
    <property type="entry name" value="RNA_pol_sigma70_r4_t2"/>
</dbReference>
<name>A0A9D2WPX4_9FIRM</name>
<dbReference type="SUPFAM" id="SSF88659">
    <property type="entry name" value="Sigma3 and sigma4 domains of RNA polymerase sigma factors"/>
    <property type="match status" value="1"/>
</dbReference>
<evidence type="ECO:0000313" key="8">
    <source>
        <dbReference type="Proteomes" id="UP000798488"/>
    </source>
</evidence>
<dbReference type="SUPFAM" id="SSF88946">
    <property type="entry name" value="Sigma2 domain of RNA polymerase sigma factors"/>
    <property type="match status" value="1"/>
</dbReference>
<dbReference type="InterPro" id="IPR013325">
    <property type="entry name" value="RNA_pol_sigma_r2"/>
</dbReference>
<feature type="domain" description="HTH luxR-type" evidence="6">
    <location>
        <begin position="131"/>
        <end position="158"/>
    </location>
</feature>
<dbReference type="Proteomes" id="UP000798488">
    <property type="component" value="Unassembled WGS sequence"/>
</dbReference>
<accession>A0A9D2WPX4</accession>
<dbReference type="GO" id="GO:0006352">
    <property type="term" value="P:DNA-templated transcription initiation"/>
    <property type="evidence" value="ECO:0007669"/>
    <property type="project" value="InterPro"/>
</dbReference>
<sequence>MEKGAKSGLTYQETYNRYYPAICRQLTYMLGSRAVAEEITQEAFLKLYCTPPRQYQNIGGWLSKVAVNLAYNYLRSEKSRLRREEKTKSQGLKVVSCEEAALQNEENNLVRITLQTLPKRDRLCLLMKHSGFSYDEIAEAIGVKKTSVGTIIARAQAKFKRVYLEQKGCDA</sequence>
<dbReference type="EMBL" id="LSRS01000003">
    <property type="protein sequence ID" value="KAF1085457.1"/>
    <property type="molecule type" value="Genomic_DNA"/>
</dbReference>
<dbReference type="Gene3D" id="1.10.10.10">
    <property type="entry name" value="Winged helix-like DNA-binding domain superfamily/Winged helix DNA-binding domain"/>
    <property type="match status" value="1"/>
</dbReference>
<dbReference type="InterPro" id="IPR013324">
    <property type="entry name" value="RNA_pol_sigma_r3/r4-like"/>
</dbReference>
<dbReference type="PANTHER" id="PTHR43133:SF8">
    <property type="entry name" value="RNA POLYMERASE SIGMA FACTOR HI_1459-RELATED"/>
    <property type="match status" value="1"/>
</dbReference>
<evidence type="ECO:0000256" key="3">
    <source>
        <dbReference type="ARBA" id="ARBA00023082"/>
    </source>
</evidence>
<evidence type="ECO:0000256" key="2">
    <source>
        <dbReference type="ARBA" id="ARBA00023015"/>
    </source>
</evidence>
<keyword evidence="5" id="KW-0804">Transcription</keyword>
<dbReference type="PANTHER" id="PTHR43133">
    <property type="entry name" value="RNA POLYMERASE ECF-TYPE SIGMA FACTO"/>
    <property type="match status" value="1"/>
</dbReference>
<proteinExistence type="inferred from homology"/>
<evidence type="ECO:0000256" key="1">
    <source>
        <dbReference type="ARBA" id="ARBA00010641"/>
    </source>
</evidence>
<dbReference type="InterPro" id="IPR007627">
    <property type="entry name" value="RNA_pol_sigma70_r2"/>
</dbReference>
<reference evidence="7" key="1">
    <citation type="submission" date="2016-02" db="EMBL/GenBank/DDBJ databases">
        <title>Draft Genome Sequence of Sporotomaculum syntrophicum Strain FB, a Syntrophic Benzoate Degrader.</title>
        <authorList>
            <person name="Nobu M.K."/>
            <person name="Narihiro T."/>
            <person name="Qiu Y.-L."/>
            <person name="Ohashi A."/>
            <person name="Liu W.-T."/>
            <person name="Yuji S."/>
        </authorList>
    </citation>
    <scope>NUCLEOTIDE SEQUENCE</scope>
    <source>
        <strain evidence="7">FB</strain>
    </source>
</reference>
<keyword evidence="8" id="KW-1185">Reference proteome</keyword>
<gene>
    <name evidence="7" type="primary">sigI_1</name>
    <name evidence="7" type="ORF">SPSYN_01599</name>
</gene>
<comment type="caution">
    <text evidence="7">The sequence shown here is derived from an EMBL/GenBank/DDBJ whole genome shotgun (WGS) entry which is preliminary data.</text>
</comment>
<dbReference type="GO" id="GO:0003677">
    <property type="term" value="F:DNA binding"/>
    <property type="evidence" value="ECO:0007669"/>
    <property type="project" value="UniProtKB-KW"/>
</dbReference>
<protein>
    <submittedName>
        <fullName evidence="7">ECF RNA polymerase sigma factor SigI</fullName>
    </submittedName>
</protein>
<dbReference type="OrthoDB" id="9789355at2"/>
<dbReference type="InterPro" id="IPR039425">
    <property type="entry name" value="RNA_pol_sigma-70-like"/>
</dbReference>